<dbReference type="InterPro" id="IPR013341">
    <property type="entry name" value="Mandelate_racemase_N_dom"/>
</dbReference>
<dbReference type="InterPro" id="IPR036849">
    <property type="entry name" value="Enolase-like_C_sf"/>
</dbReference>
<dbReference type="SFLD" id="SFLDF00009">
    <property type="entry name" value="o-succinylbenzoate_synthase"/>
    <property type="match status" value="1"/>
</dbReference>
<dbReference type="InterPro" id="IPR029065">
    <property type="entry name" value="Enolase_C-like"/>
</dbReference>
<dbReference type="InterPro" id="IPR013342">
    <property type="entry name" value="Mandelate_racemase_C"/>
</dbReference>
<dbReference type="SMART" id="SM00922">
    <property type="entry name" value="MR_MLE"/>
    <property type="match status" value="1"/>
</dbReference>
<dbReference type="InterPro" id="IPR029017">
    <property type="entry name" value="Enolase-like_N"/>
</dbReference>
<dbReference type="SFLD" id="SFLDS00001">
    <property type="entry name" value="Enolase"/>
    <property type="match status" value="1"/>
</dbReference>
<dbReference type="FunFam" id="3.30.390.10:FF:000009">
    <property type="entry name" value="Hydrophobic dipeptide epimerase"/>
    <property type="match status" value="1"/>
</dbReference>
<reference evidence="6 7" key="1">
    <citation type="submission" date="2017-07" db="EMBL/GenBank/DDBJ databases">
        <title>Draft Genome Sequences of Select Purple Nonsulfur Bacteria.</title>
        <authorList>
            <person name="Lasarre B."/>
            <person name="Mckinlay J.B."/>
        </authorList>
    </citation>
    <scope>NUCLEOTIDE SEQUENCE [LARGE SCALE GENOMIC DNA]</scope>
    <source>
        <strain evidence="6 7">DSM 5909</strain>
    </source>
</reference>
<keyword evidence="3" id="KW-0479">Metal-binding</keyword>
<feature type="domain" description="Mandelate racemase/muconate lactonizing enzyme C-terminal" evidence="5">
    <location>
        <begin position="142"/>
        <end position="238"/>
    </location>
</feature>
<dbReference type="InterPro" id="IPR018110">
    <property type="entry name" value="Mandel_Rmase/mucon_lact_enz_CS"/>
</dbReference>
<dbReference type="GO" id="GO:0009063">
    <property type="term" value="P:amino acid catabolic process"/>
    <property type="evidence" value="ECO:0007669"/>
    <property type="project" value="InterPro"/>
</dbReference>
<comment type="similarity">
    <text evidence="2">Belongs to the mandelate racemase/muconate lactonizing enzyme family.</text>
</comment>
<evidence type="ECO:0000256" key="4">
    <source>
        <dbReference type="ARBA" id="ARBA00022842"/>
    </source>
</evidence>
<dbReference type="Pfam" id="PF13378">
    <property type="entry name" value="MR_MLE_C"/>
    <property type="match status" value="1"/>
</dbReference>
<dbReference type="GO" id="GO:0003824">
    <property type="term" value="F:catalytic activity"/>
    <property type="evidence" value="ECO:0007669"/>
    <property type="project" value="UniProtKB-ARBA"/>
</dbReference>
<dbReference type="InterPro" id="IPR034593">
    <property type="entry name" value="DgoD-like"/>
</dbReference>
<evidence type="ECO:0000256" key="1">
    <source>
        <dbReference type="ARBA" id="ARBA00001946"/>
    </source>
</evidence>
<dbReference type="PANTHER" id="PTHR48080:SF3">
    <property type="entry name" value="ENOLASE SUPERFAMILY MEMBER DDB_G0284701"/>
    <property type="match status" value="1"/>
</dbReference>
<keyword evidence="4" id="KW-0460">Magnesium</keyword>
<comment type="cofactor">
    <cofactor evidence="1">
        <name>Mg(2+)</name>
        <dbReference type="ChEBI" id="CHEBI:18420"/>
    </cofactor>
</comment>
<organism evidence="6 7">
    <name type="scientific">Rhodoplanes roseus</name>
    <dbReference type="NCBI Taxonomy" id="29409"/>
    <lineage>
        <taxon>Bacteria</taxon>
        <taxon>Pseudomonadati</taxon>
        <taxon>Pseudomonadota</taxon>
        <taxon>Alphaproteobacteria</taxon>
        <taxon>Hyphomicrobiales</taxon>
        <taxon>Nitrobacteraceae</taxon>
        <taxon>Rhodoplanes</taxon>
    </lineage>
</organism>
<protein>
    <recommendedName>
        <fullName evidence="5">Mandelate racemase/muconate lactonizing enzyme C-terminal domain-containing protein</fullName>
    </recommendedName>
</protein>
<evidence type="ECO:0000256" key="3">
    <source>
        <dbReference type="ARBA" id="ARBA00022723"/>
    </source>
</evidence>
<dbReference type="GO" id="GO:0000287">
    <property type="term" value="F:magnesium ion binding"/>
    <property type="evidence" value="ECO:0007669"/>
    <property type="project" value="UniProtKB-ARBA"/>
</dbReference>
<accession>A0A327L3V2</accession>
<dbReference type="RefSeq" id="WP_111417904.1">
    <property type="nucleotide sequence ID" value="NZ_NPEX01000020.1"/>
</dbReference>
<dbReference type="SFLD" id="SFLDG00180">
    <property type="entry name" value="muconate_cycloisomerase"/>
    <property type="match status" value="1"/>
</dbReference>
<dbReference type="AlphaFoldDB" id="A0A327L3V2"/>
<dbReference type="Gene3D" id="3.20.20.120">
    <property type="entry name" value="Enolase-like C-terminal domain"/>
    <property type="match status" value="1"/>
</dbReference>
<dbReference type="OrthoDB" id="9802699at2"/>
<keyword evidence="7" id="KW-1185">Reference proteome</keyword>
<dbReference type="Proteomes" id="UP000249130">
    <property type="component" value="Unassembled WGS sequence"/>
</dbReference>
<dbReference type="SUPFAM" id="SSF51604">
    <property type="entry name" value="Enolase C-terminal domain-like"/>
    <property type="match status" value="1"/>
</dbReference>
<evidence type="ECO:0000313" key="7">
    <source>
        <dbReference type="Proteomes" id="UP000249130"/>
    </source>
</evidence>
<name>A0A327L3V2_9BRAD</name>
<dbReference type="EMBL" id="NPEX01000020">
    <property type="protein sequence ID" value="RAI45241.1"/>
    <property type="molecule type" value="Genomic_DNA"/>
</dbReference>
<evidence type="ECO:0000313" key="6">
    <source>
        <dbReference type="EMBL" id="RAI45241.1"/>
    </source>
</evidence>
<proteinExistence type="inferred from homology"/>
<sequence length="373" mass="39006">MKITSVEPIAVGLPMKKPVIMAGEEIRRADNVLVRIVADDRTVGWGEAASAPTMTGETIESMVAAIHHLSPVLEGRDPSDIEGALAAMDGRMYANHGAKAAIEIALHDLVGRASGRPVHALLGEKKRERVALLGVIGGGDRDGDLADAARKKAEGYTAFKIKVGIDTPERDAERTRAVCAILGENALISADANQGFSIEQSLVFVRAVEGASLDFFEQPVAAHDLAGMAAIAAATSIAIGADEGIHGFDDIRRHHERKAAHGVSLKAIKLGGLRAVVEAGRLCDRLGMDVNLSCKTGESSIACAAALHVAAVVPGLAWGLTLTCQALGKDITAQPVTIQRGHADVLNRPGLGIDVDDALVQRHRIGVSLESVA</sequence>
<dbReference type="PROSITE" id="PS00908">
    <property type="entry name" value="MR_MLE_1"/>
    <property type="match status" value="1"/>
</dbReference>
<evidence type="ECO:0000259" key="5">
    <source>
        <dbReference type="SMART" id="SM00922"/>
    </source>
</evidence>
<gene>
    <name evidence="6" type="ORF">CH341_04825</name>
</gene>
<dbReference type="PANTHER" id="PTHR48080">
    <property type="entry name" value="D-GALACTONATE DEHYDRATASE-RELATED"/>
    <property type="match status" value="1"/>
</dbReference>
<comment type="caution">
    <text evidence="6">The sequence shown here is derived from an EMBL/GenBank/DDBJ whole genome shotgun (WGS) entry which is preliminary data.</text>
</comment>
<evidence type="ECO:0000256" key="2">
    <source>
        <dbReference type="ARBA" id="ARBA00008031"/>
    </source>
</evidence>
<dbReference type="Pfam" id="PF02746">
    <property type="entry name" value="MR_MLE_N"/>
    <property type="match status" value="1"/>
</dbReference>
<dbReference type="SUPFAM" id="SSF54826">
    <property type="entry name" value="Enolase N-terminal domain-like"/>
    <property type="match status" value="1"/>
</dbReference>
<dbReference type="Gene3D" id="3.30.390.10">
    <property type="entry name" value="Enolase-like, N-terminal domain"/>
    <property type="match status" value="1"/>
</dbReference>